<name>A0A7H8NB60_9ACTN</name>
<protein>
    <submittedName>
        <fullName evidence="2">CU044_5270 family protein</fullName>
    </submittedName>
</protein>
<gene>
    <name evidence="2" type="ORF">HUT08_21405</name>
</gene>
<dbReference type="EMBL" id="CP054929">
    <property type="protein sequence ID" value="QKW51654.1"/>
    <property type="molecule type" value="Genomic_DNA"/>
</dbReference>
<dbReference type="AlphaFoldDB" id="A0A7H8NB60"/>
<dbReference type="RefSeq" id="WP_176163371.1">
    <property type="nucleotide sequence ID" value="NZ_CP054929.1"/>
</dbReference>
<feature type="region of interest" description="Disordered" evidence="1">
    <location>
        <begin position="1"/>
        <end position="66"/>
    </location>
</feature>
<dbReference type="InterPro" id="IPR047789">
    <property type="entry name" value="CU044_5270-like"/>
</dbReference>
<reference evidence="2 3" key="1">
    <citation type="submission" date="2020-06" db="EMBL/GenBank/DDBJ databases">
        <title>Genome mining for natural products.</title>
        <authorList>
            <person name="Zhang B."/>
            <person name="Shi J."/>
            <person name="Ge H."/>
        </authorList>
    </citation>
    <scope>NUCLEOTIDE SEQUENCE [LARGE SCALE GENOMIC DNA]</scope>
    <source>
        <strain evidence="2 3">NA00687</strain>
    </source>
</reference>
<feature type="compositionally biased region" description="Low complexity" evidence="1">
    <location>
        <begin position="56"/>
        <end position="66"/>
    </location>
</feature>
<evidence type="ECO:0000256" key="1">
    <source>
        <dbReference type="SAM" id="MobiDB-lite"/>
    </source>
</evidence>
<sequence length="390" mass="40573">MRTRGAGADTPTEPEPEPASTAPEPASSEPPDPGPTPAEPEPASAEPADPEPAPAEPVAADGPVAVAEPSARSRLARLFGPDIAGPVVAIAMVFQVVSTVAPSLDGRSDGHQLGRPRPTAGPPASSTYAPGAHGGGDEKDGAPELLARAATAAERGRGFHPRDGEFTYVRSQSAVAADSGDETACTFVEPLRQRQIWRSVDGSRAGLLRSEQYPGERIRLDPDPPGPTSTAFRHLQRLPRDPAALLRALSPAESAGRPSDQQVFRTVGGMLAETVLPPATEAALYRAAARIPDVVVIRDAVDAVGRRGVAVARVDDATGERDEWLFDRESLRLLGVRVVLVDPEKAPGADREKCDTPKAGAVTSTTAVVGRGVVARPGEQPRAGRAPAGR</sequence>
<evidence type="ECO:0000313" key="3">
    <source>
        <dbReference type="Proteomes" id="UP000509303"/>
    </source>
</evidence>
<evidence type="ECO:0000313" key="2">
    <source>
        <dbReference type="EMBL" id="QKW51654.1"/>
    </source>
</evidence>
<feature type="compositionally biased region" description="Low complexity" evidence="1">
    <location>
        <begin position="1"/>
        <end position="11"/>
    </location>
</feature>
<accession>A0A7H8NB60</accession>
<proteinExistence type="predicted"/>
<feature type="region of interest" description="Disordered" evidence="1">
    <location>
        <begin position="105"/>
        <end position="141"/>
    </location>
</feature>
<dbReference type="NCBIfam" id="NF038083">
    <property type="entry name" value="CU044_5270_fam"/>
    <property type="match status" value="1"/>
</dbReference>
<feature type="compositionally biased region" description="Pro residues" evidence="1">
    <location>
        <begin position="28"/>
        <end position="40"/>
    </location>
</feature>
<keyword evidence="3" id="KW-1185">Reference proteome</keyword>
<dbReference type="Proteomes" id="UP000509303">
    <property type="component" value="Chromosome"/>
</dbReference>
<organism evidence="2 3">
    <name type="scientific">Streptomyces buecherae</name>
    <dbReference type="NCBI Taxonomy" id="2763006"/>
    <lineage>
        <taxon>Bacteria</taxon>
        <taxon>Bacillati</taxon>
        <taxon>Actinomycetota</taxon>
        <taxon>Actinomycetes</taxon>
        <taxon>Kitasatosporales</taxon>
        <taxon>Streptomycetaceae</taxon>
        <taxon>Streptomyces</taxon>
    </lineage>
</organism>
<feature type="compositionally biased region" description="Low complexity" evidence="1">
    <location>
        <begin position="18"/>
        <end position="27"/>
    </location>
</feature>